<reference evidence="3 4" key="1">
    <citation type="submission" date="2015-04" db="EMBL/GenBank/DDBJ databases">
        <title>Complete genome sequence of Schizopora paradoxa KUC8140, a cosmopolitan wood degrader in East Asia.</title>
        <authorList>
            <consortium name="DOE Joint Genome Institute"/>
            <person name="Min B."/>
            <person name="Park H."/>
            <person name="Jang Y."/>
            <person name="Kim J.-J."/>
            <person name="Kim K.H."/>
            <person name="Pangilinan J."/>
            <person name="Lipzen A."/>
            <person name="Riley R."/>
            <person name="Grigoriev I.V."/>
            <person name="Spatafora J.W."/>
            <person name="Choi I.-G."/>
        </authorList>
    </citation>
    <scope>NUCLEOTIDE SEQUENCE [LARGE SCALE GENOMIC DNA]</scope>
    <source>
        <strain evidence="3 4">KUC8140</strain>
    </source>
</reference>
<keyword evidence="2" id="KW-1133">Transmembrane helix</keyword>
<feature type="region of interest" description="Disordered" evidence="1">
    <location>
        <begin position="366"/>
        <end position="388"/>
    </location>
</feature>
<feature type="transmembrane region" description="Helical" evidence="2">
    <location>
        <begin position="262"/>
        <end position="280"/>
    </location>
</feature>
<dbReference type="AlphaFoldDB" id="A0A0H2RRY9"/>
<dbReference type="EMBL" id="KQ085982">
    <property type="protein sequence ID" value="KLO12228.1"/>
    <property type="molecule type" value="Genomic_DNA"/>
</dbReference>
<sequence length="727" mass="78687">MFERVQGFQREKIHKPLIRKCPKLLGPLAAFLMCASLLFDFLVTLSTPIIKTIYYVGVSGTESTGSSIASASASVAVKVGVWGYCSDGATATAKLGPFSKTSTVGGGCSTPTIGWTFPSEIPIPSKLATVLEMYTALLAIVHTIHFIVFVLLSVFWVYTCFAEPRKPRSVFYLCRPFINMYKQLPLLGATNFDKEEYDNENRYSNYEQLREQHKDKYKSTMYRRAPRNLMSAFNIFTFIVLLLDIIFIVAPMSAADVSVGPALYLFVTVFFLIYLSKGLLSTLLMKAEGDYYTTHQFIQPLPRPEGPLSPGQPTTYNSKAPFPPATPVGNAKQNVGQVPAQMQHWHQQQNPQQPPQTISQRFMSMMPHHGNGKETQGHTGQQHSMAGDQQMGPQMGGNLMSQQVPNNGNNQTLPQHNLPSAPAAAYQSGSVPQQAGWMNQHPGAVPVGHQFPPGQNNMQQMPLYSQPVGQTSQVSGTSNTGPGMKRMTHKDLHPIITNFNNQQQGQIQNPMAQGSHQGNMVGVPNQQAPLAAQNQFNPGSAVGGMQQSMNPANAPQRNQTGKIKRKKQGNVSFAPSPQQKPSISTNMAPAGSGQAQAPVQQQVLQQAHFGGAPQGPQMHHQQGMMMPGGAAHQQNVGPVVNRPGLGPPPQPPNLQNFLANSANQAANPQAQTSGVNMQRVGVRAQPRPPIPPEMMQQHVSGGNGMVGPSQPANIAAQQAYGGPSSLC</sequence>
<accession>A0A0H2RRY9</accession>
<name>A0A0H2RRY9_9AGAM</name>
<feature type="region of interest" description="Disordered" evidence="1">
    <location>
        <begin position="535"/>
        <end position="654"/>
    </location>
</feature>
<feature type="compositionally biased region" description="Polar residues" evidence="1">
    <location>
        <begin position="545"/>
        <end position="561"/>
    </location>
</feature>
<keyword evidence="2" id="KW-0812">Transmembrane</keyword>
<feature type="region of interest" description="Disordered" evidence="1">
    <location>
        <begin position="704"/>
        <end position="727"/>
    </location>
</feature>
<evidence type="ECO:0000313" key="4">
    <source>
        <dbReference type="Proteomes" id="UP000053477"/>
    </source>
</evidence>
<feature type="transmembrane region" description="Helical" evidence="2">
    <location>
        <begin position="229"/>
        <end position="250"/>
    </location>
</feature>
<gene>
    <name evidence="3" type="ORF">SCHPADRAFT_432643</name>
</gene>
<organism evidence="3 4">
    <name type="scientific">Schizopora paradoxa</name>
    <dbReference type="NCBI Taxonomy" id="27342"/>
    <lineage>
        <taxon>Eukaryota</taxon>
        <taxon>Fungi</taxon>
        <taxon>Dikarya</taxon>
        <taxon>Basidiomycota</taxon>
        <taxon>Agaricomycotina</taxon>
        <taxon>Agaricomycetes</taxon>
        <taxon>Hymenochaetales</taxon>
        <taxon>Schizoporaceae</taxon>
        <taxon>Schizopora</taxon>
    </lineage>
</organism>
<keyword evidence="4" id="KW-1185">Reference proteome</keyword>
<keyword evidence="2" id="KW-0472">Membrane</keyword>
<feature type="compositionally biased region" description="Low complexity" evidence="1">
    <location>
        <begin position="588"/>
        <end position="634"/>
    </location>
</feature>
<dbReference type="Proteomes" id="UP000053477">
    <property type="component" value="Unassembled WGS sequence"/>
</dbReference>
<feature type="transmembrane region" description="Helical" evidence="2">
    <location>
        <begin position="21"/>
        <end position="39"/>
    </location>
</feature>
<evidence type="ECO:0000313" key="3">
    <source>
        <dbReference type="EMBL" id="KLO12228.1"/>
    </source>
</evidence>
<proteinExistence type="predicted"/>
<protein>
    <submittedName>
        <fullName evidence="3">Uncharacterized protein</fullName>
    </submittedName>
</protein>
<feature type="transmembrane region" description="Helical" evidence="2">
    <location>
        <begin position="134"/>
        <end position="158"/>
    </location>
</feature>
<evidence type="ECO:0000256" key="2">
    <source>
        <dbReference type="SAM" id="Phobius"/>
    </source>
</evidence>
<dbReference type="InParanoid" id="A0A0H2RRY9"/>
<evidence type="ECO:0000256" key="1">
    <source>
        <dbReference type="SAM" id="MobiDB-lite"/>
    </source>
</evidence>
<feature type="compositionally biased region" description="Polar residues" evidence="1">
    <location>
        <begin position="569"/>
        <end position="587"/>
    </location>
</feature>